<accession>A0ACC3BM47</accession>
<evidence type="ECO:0000313" key="1">
    <source>
        <dbReference type="EMBL" id="KAK1858546.1"/>
    </source>
</evidence>
<sequence>MPGRSNSPPSSSTDDSDADSSSSAEATDVSDAGSTTSAGKAGSVDLDSSAESSSASSSPARRVTDAAAAGRTNGEAGGSPPLAEVVLPLAIGTIVPCTWRGEEVHEAKVIERRLKPGTPDYEYYVHYAGFNRRLDEWVELHRFDLDALRRRRPVAGVEIYRRGGVSVFEVDGASNRVYAQNLCYIAKLFLDHKTLYYDVDPFWFYIMCEVDARGAHLVGYFSKEKHSEEDYNVACILTLPPYQRKGYGKFLIAFSYELSKLEGKVGSPEKPLSDLGLLGYRSYWSQVLVDLLRAESGAALSVTEISARTMMKTDDIVSTLQVLGLIQYYEGQHVVELRRVANLKMGSRGLPCDPSCIRWTPHAPIGGAPAGGGGGVAAPSPPAGRRR</sequence>
<keyword evidence="2" id="KW-1185">Reference proteome</keyword>
<reference evidence="1" key="1">
    <citation type="submission" date="2019-11" db="EMBL/GenBank/DDBJ databases">
        <title>Nori genome reveals adaptations in red seaweeds to the harsh intertidal environment.</title>
        <authorList>
            <person name="Wang D."/>
            <person name="Mao Y."/>
        </authorList>
    </citation>
    <scope>NUCLEOTIDE SEQUENCE</scope>
    <source>
        <tissue evidence="1">Gametophyte</tissue>
    </source>
</reference>
<evidence type="ECO:0000313" key="2">
    <source>
        <dbReference type="Proteomes" id="UP000798662"/>
    </source>
</evidence>
<comment type="caution">
    <text evidence="1">The sequence shown here is derived from an EMBL/GenBank/DDBJ whole genome shotgun (WGS) entry which is preliminary data.</text>
</comment>
<name>A0ACC3BM47_PYRYE</name>
<organism evidence="1 2">
    <name type="scientific">Pyropia yezoensis</name>
    <name type="common">Susabi-nori</name>
    <name type="synonym">Porphyra yezoensis</name>
    <dbReference type="NCBI Taxonomy" id="2788"/>
    <lineage>
        <taxon>Eukaryota</taxon>
        <taxon>Rhodophyta</taxon>
        <taxon>Bangiophyceae</taxon>
        <taxon>Bangiales</taxon>
        <taxon>Bangiaceae</taxon>
        <taxon>Pyropia</taxon>
    </lineage>
</organism>
<protein>
    <submittedName>
        <fullName evidence="1">Uncharacterized protein</fullName>
    </submittedName>
</protein>
<dbReference type="Proteomes" id="UP000798662">
    <property type="component" value="Chromosome 1"/>
</dbReference>
<gene>
    <name evidence="1" type="ORF">I4F81_001147</name>
</gene>
<dbReference type="EMBL" id="CM020618">
    <property type="protein sequence ID" value="KAK1858546.1"/>
    <property type="molecule type" value="Genomic_DNA"/>
</dbReference>
<proteinExistence type="predicted"/>